<feature type="region of interest" description="Disordered" evidence="1">
    <location>
        <begin position="244"/>
        <end position="265"/>
    </location>
</feature>
<dbReference type="RefSeq" id="WP_245828959.1">
    <property type="nucleotide sequence ID" value="NZ_FVZE01000002.1"/>
</dbReference>
<sequence>MAWHEEPPPGALRMYHIPGCPFSERVEILLDLKGLSGIMADHEIDISKPRPDWLLSKTRGTTSLPALELENGETLKESMVILRYFEERFPERPVARRDPFEHAVEAMLCATDGQFTGAGYRMILNRDRSKRDDHKAEVDAQYARLDDFLRHYSPDGDYLFATFGWAEVAFAPMFKRLWFLEYYEDYEVPRHLTRVLRWREACTEHPAVANRHSHRELMTLYYDYSQGGGNGRLPQGRQVSSFTLDPAWDKRPMPPRDKWGTPATDRELGLATATVGA</sequence>
<dbReference type="Pfam" id="PF13417">
    <property type="entry name" value="GST_N_3"/>
    <property type="match status" value="1"/>
</dbReference>
<evidence type="ECO:0000259" key="2">
    <source>
        <dbReference type="PROSITE" id="PS50404"/>
    </source>
</evidence>
<keyword evidence="4" id="KW-1185">Reference proteome</keyword>
<dbReference type="InterPro" id="IPR004045">
    <property type="entry name" value="Glutathione_S-Trfase_N"/>
</dbReference>
<dbReference type="InterPro" id="IPR036249">
    <property type="entry name" value="Thioredoxin-like_sf"/>
</dbReference>
<accession>A0A1U6HNR5</accession>
<dbReference type="Gene3D" id="1.20.1050.10">
    <property type="match status" value="1"/>
</dbReference>
<evidence type="ECO:0000313" key="4">
    <source>
        <dbReference type="Proteomes" id="UP000190989"/>
    </source>
</evidence>
<protein>
    <submittedName>
        <fullName evidence="3">Glutathione S-transferase</fullName>
    </submittedName>
</protein>
<dbReference type="Gene3D" id="3.40.30.10">
    <property type="entry name" value="Glutaredoxin"/>
    <property type="match status" value="1"/>
</dbReference>
<dbReference type="SUPFAM" id="SSF47616">
    <property type="entry name" value="GST C-terminal domain-like"/>
    <property type="match status" value="1"/>
</dbReference>
<name>A0A1U6HNR5_9SPHN</name>
<dbReference type="SFLD" id="SFLDS00019">
    <property type="entry name" value="Glutathione_Transferase_(cytos"/>
    <property type="match status" value="1"/>
</dbReference>
<dbReference type="InterPro" id="IPR036282">
    <property type="entry name" value="Glutathione-S-Trfase_C_sf"/>
</dbReference>
<dbReference type="STRING" id="428990.SAMN06295987_102834"/>
<proteinExistence type="predicted"/>
<reference evidence="4" key="1">
    <citation type="submission" date="2017-02" db="EMBL/GenBank/DDBJ databases">
        <authorList>
            <person name="Varghese N."/>
            <person name="Submissions S."/>
        </authorList>
    </citation>
    <scope>NUCLEOTIDE SEQUENCE [LARGE SCALE GENOMIC DNA]</scope>
    <source>
        <strain evidence="4">SM117</strain>
    </source>
</reference>
<dbReference type="InterPro" id="IPR050983">
    <property type="entry name" value="GST_Omega/HSP26"/>
</dbReference>
<keyword evidence="3" id="KW-0808">Transferase</keyword>
<dbReference type="PANTHER" id="PTHR43968:SF6">
    <property type="entry name" value="GLUTATHIONE S-TRANSFERASE OMEGA"/>
    <property type="match status" value="1"/>
</dbReference>
<organism evidence="3 4">
    <name type="scientific">Novosphingobium mathurense</name>
    <dbReference type="NCBI Taxonomy" id="428990"/>
    <lineage>
        <taxon>Bacteria</taxon>
        <taxon>Pseudomonadati</taxon>
        <taxon>Pseudomonadota</taxon>
        <taxon>Alphaproteobacteria</taxon>
        <taxon>Sphingomonadales</taxon>
        <taxon>Sphingomonadaceae</taxon>
        <taxon>Novosphingobium</taxon>
    </lineage>
</organism>
<dbReference type="Proteomes" id="UP000190989">
    <property type="component" value="Unassembled WGS sequence"/>
</dbReference>
<dbReference type="GO" id="GO:0016740">
    <property type="term" value="F:transferase activity"/>
    <property type="evidence" value="ECO:0007669"/>
    <property type="project" value="UniProtKB-KW"/>
</dbReference>
<dbReference type="CDD" id="cd00299">
    <property type="entry name" value="GST_C_family"/>
    <property type="match status" value="1"/>
</dbReference>
<dbReference type="PROSITE" id="PS50404">
    <property type="entry name" value="GST_NTER"/>
    <property type="match status" value="1"/>
</dbReference>
<dbReference type="PANTHER" id="PTHR43968">
    <property type="match status" value="1"/>
</dbReference>
<evidence type="ECO:0000313" key="3">
    <source>
        <dbReference type="EMBL" id="SLJ97389.1"/>
    </source>
</evidence>
<dbReference type="GO" id="GO:0005737">
    <property type="term" value="C:cytoplasm"/>
    <property type="evidence" value="ECO:0007669"/>
    <property type="project" value="TreeGrafter"/>
</dbReference>
<dbReference type="SUPFAM" id="SSF52833">
    <property type="entry name" value="Thioredoxin-like"/>
    <property type="match status" value="1"/>
</dbReference>
<evidence type="ECO:0000256" key="1">
    <source>
        <dbReference type="SAM" id="MobiDB-lite"/>
    </source>
</evidence>
<dbReference type="EMBL" id="FVZE01000002">
    <property type="protein sequence ID" value="SLJ97389.1"/>
    <property type="molecule type" value="Genomic_DNA"/>
</dbReference>
<dbReference type="InterPro" id="IPR040079">
    <property type="entry name" value="Glutathione_S-Trfase"/>
</dbReference>
<dbReference type="AlphaFoldDB" id="A0A1U6HNR5"/>
<gene>
    <name evidence="3" type="ORF">SAMN06295987_102834</name>
</gene>
<feature type="domain" description="GST N-terminal" evidence="2">
    <location>
        <begin position="10"/>
        <end position="93"/>
    </location>
</feature>
<feature type="compositionally biased region" description="Basic and acidic residues" evidence="1">
    <location>
        <begin position="247"/>
        <end position="265"/>
    </location>
</feature>